<comment type="caution">
    <text evidence="1">The sequence shown here is derived from an EMBL/GenBank/DDBJ whole genome shotgun (WGS) entry which is preliminary data.</text>
</comment>
<evidence type="ECO:0000313" key="1">
    <source>
        <dbReference type="EMBL" id="CAH1997222.1"/>
    </source>
</evidence>
<dbReference type="Proteomes" id="UP001152888">
    <property type="component" value="Unassembled WGS sequence"/>
</dbReference>
<gene>
    <name evidence="1" type="ORF">ACAOBT_LOCUS23615</name>
</gene>
<protein>
    <recommendedName>
        <fullName evidence="3">Transposase Helix-turn-helix domain-containing protein</fullName>
    </recommendedName>
</protein>
<dbReference type="OrthoDB" id="6745316at2759"/>
<name>A0A9P0LLL6_ACAOB</name>
<reference evidence="1" key="1">
    <citation type="submission" date="2022-03" db="EMBL/GenBank/DDBJ databases">
        <authorList>
            <person name="Sayadi A."/>
        </authorList>
    </citation>
    <scope>NUCLEOTIDE SEQUENCE</scope>
</reference>
<dbReference type="EMBL" id="CAKOFQ010007280">
    <property type="protein sequence ID" value="CAH1997222.1"/>
    <property type="molecule type" value="Genomic_DNA"/>
</dbReference>
<proteinExistence type="predicted"/>
<keyword evidence="2" id="KW-1185">Reference proteome</keyword>
<dbReference type="AlphaFoldDB" id="A0A9P0LLL6"/>
<evidence type="ECO:0008006" key="3">
    <source>
        <dbReference type="Google" id="ProtNLM"/>
    </source>
</evidence>
<evidence type="ECO:0000313" key="2">
    <source>
        <dbReference type="Proteomes" id="UP001152888"/>
    </source>
</evidence>
<organism evidence="1 2">
    <name type="scientific">Acanthoscelides obtectus</name>
    <name type="common">Bean weevil</name>
    <name type="synonym">Bruchus obtectus</name>
    <dbReference type="NCBI Taxonomy" id="200917"/>
    <lineage>
        <taxon>Eukaryota</taxon>
        <taxon>Metazoa</taxon>
        <taxon>Ecdysozoa</taxon>
        <taxon>Arthropoda</taxon>
        <taxon>Hexapoda</taxon>
        <taxon>Insecta</taxon>
        <taxon>Pterygota</taxon>
        <taxon>Neoptera</taxon>
        <taxon>Endopterygota</taxon>
        <taxon>Coleoptera</taxon>
        <taxon>Polyphaga</taxon>
        <taxon>Cucujiformia</taxon>
        <taxon>Chrysomeloidea</taxon>
        <taxon>Chrysomelidae</taxon>
        <taxon>Bruchinae</taxon>
        <taxon>Bruchini</taxon>
        <taxon>Acanthoscelides</taxon>
    </lineage>
</organism>
<sequence length="219" mass="25908">MGRRCRTACLGCPSSGRVFARRGERRNHKFSLLHVHCKRSAALAKTRTQSPLISVYERRMPLSEFLLLYALDSPVLMRRRRKMSRKMRQEWVKNVFVHRECGEWFHLQKDLSPEGFFNYFRMEKSTFEYIHSKIKDRIERLSNFRDTVSPAERLAVTLRCLATGSSFISLSYSFRISEVTIGRIVHETCQVIWDSLHDEHMPFPSDNQVDNIVSEFWEK</sequence>
<accession>A0A9P0LLL6</accession>